<dbReference type="InterPro" id="IPR014358">
    <property type="entry name" value="Enoyl-ACP_Rdtase_NADH"/>
</dbReference>
<dbReference type="RefSeq" id="WP_006939295.1">
    <property type="nucleotide sequence ID" value="NZ_BAAAYP010000062.1"/>
</dbReference>
<feature type="binding site" evidence="16">
    <location>
        <begin position="20"/>
        <end position="21"/>
    </location>
    <ligand>
        <name>NAD(+)</name>
        <dbReference type="ChEBI" id="CHEBI:57540"/>
    </ligand>
</feature>
<dbReference type="Proteomes" id="UP000325466">
    <property type="component" value="Unassembled WGS sequence"/>
</dbReference>
<keyword evidence="8 14" id="KW-0520">NAD</keyword>
<dbReference type="PANTHER" id="PTHR43159">
    <property type="entry name" value="ENOYL-[ACYL-CARRIER-PROTEIN] REDUCTASE"/>
    <property type="match status" value="1"/>
</dbReference>
<dbReference type="SUPFAM" id="SSF51735">
    <property type="entry name" value="NAD(P)-binding Rossmann-fold domains"/>
    <property type="match status" value="1"/>
</dbReference>
<dbReference type="Pfam" id="PF13561">
    <property type="entry name" value="adh_short_C2"/>
    <property type="match status" value="1"/>
</dbReference>
<feature type="binding site" evidence="16">
    <location>
        <position position="94"/>
    </location>
    <ligand>
        <name>NAD(+)</name>
        <dbReference type="ChEBI" id="CHEBI:57540"/>
    </ligand>
</feature>
<dbReference type="KEGG" id="rav:AAT18_13400"/>
<feature type="binding site" evidence="16">
    <location>
        <position position="14"/>
    </location>
    <ligand>
        <name>NAD(+)</name>
        <dbReference type="ChEBI" id="CHEBI:57540"/>
    </ligand>
</feature>
<feature type="binding site" evidence="16">
    <location>
        <begin position="192"/>
        <end position="196"/>
    </location>
    <ligand>
        <name>NAD(+)</name>
        <dbReference type="ChEBI" id="CHEBI:57540"/>
    </ligand>
</feature>
<organism evidence="18 20">
    <name type="scientific">Rhodococcus aetherivorans</name>
    <dbReference type="NCBI Taxonomy" id="191292"/>
    <lineage>
        <taxon>Bacteria</taxon>
        <taxon>Bacillati</taxon>
        <taxon>Actinomycetota</taxon>
        <taxon>Actinomycetes</taxon>
        <taxon>Mycobacteriales</taxon>
        <taxon>Nocardiaceae</taxon>
        <taxon>Rhodococcus</taxon>
    </lineage>
</organism>
<evidence type="ECO:0000256" key="9">
    <source>
        <dbReference type="ARBA" id="ARBA00023098"/>
    </source>
</evidence>
<dbReference type="NCBIfam" id="NF005908">
    <property type="entry name" value="PRK07889.1"/>
    <property type="match status" value="1"/>
</dbReference>
<dbReference type="GeneID" id="83621872"/>
<dbReference type="EMBL" id="BLAH01000092">
    <property type="protein sequence ID" value="GES38287.1"/>
    <property type="molecule type" value="Genomic_DNA"/>
</dbReference>
<keyword evidence="19" id="KW-1185">Reference proteome</keyword>
<dbReference type="NCBIfam" id="NF040631">
    <property type="entry name" value="InhA"/>
    <property type="match status" value="1"/>
</dbReference>
<feature type="binding site" evidence="16">
    <location>
        <begin position="65"/>
        <end position="66"/>
    </location>
    <ligand>
        <name>NAD(+)</name>
        <dbReference type="ChEBI" id="CHEBI:57540"/>
    </ligand>
</feature>
<accession>A0A059MQY3</accession>
<evidence type="ECO:0000256" key="4">
    <source>
        <dbReference type="ARBA" id="ARBA00017755"/>
    </source>
</evidence>
<keyword evidence="5 14" id="KW-0444">Lipid biosynthesis</keyword>
<dbReference type="Gene3D" id="3.40.50.720">
    <property type="entry name" value="NAD(P)-binding Rossmann-like Domain"/>
    <property type="match status" value="1"/>
</dbReference>
<evidence type="ECO:0000256" key="6">
    <source>
        <dbReference type="ARBA" id="ARBA00022832"/>
    </source>
</evidence>
<name>A0A059MQY3_9NOCA</name>
<evidence type="ECO:0000256" key="13">
    <source>
        <dbReference type="ARBA" id="ARBA00049160"/>
    </source>
</evidence>
<dbReference type="InterPro" id="IPR002347">
    <property type="entry name" value="SDR_fam"/>
</dbReference>
<reference evidence="17 19" key="1">
    <citation type="journal article" date="2018" name="Biodegradation">
        <title>1,4-Dioxane degradation characteristics of Rhodococcus aetherivorans JCM 14343.</title>
        <authorList>
            <person name="Inoue D."/>
            <person name="Tsunoda T."/>
            <person name="Yamamoto N."/>
            <person name="Ike M."/>
            <person name="Sei K."/>
        </authorList>
    </citation>
    <scope>NUCLEOTIDE SEQUENCE [LARGE SCALE GENOMIC DNA]</scope>
    <source>
        <strain evidence="17 19">JCM 14343</strain>
    </source>
</reference>
<dbReference type="InterPro" id="IPR053410">
    <property type="entry name" value="Mycobact_enoyl-ACP_red"/>
</dbReference>
<evidence type="ECO:0000256" key="1">
    <source>
        <dbReference type="ARBA" id="ARBA00004796"/>
    </source>
</evidence>
<dbReference type="PIRSF" id="PIRSF000094">
    <property type="entry name" value="Enoyl-ACP_rdct"/>
    <property type="match status" value="1"/>
</dbReference>
<comment type="catalytic activity">
    <reaction evidence="12">
        <text>a 2,3-saturated acyl-CoA + NAD(+) = a (2E)-enoyl-CoA + NADH + H(+)</text>
        <dbReference type="Rhea" id="RHEA:18177"/>
        <dbReference type="ChEBI" id="CHEBI:15378"/>
        <dbReference type="ChEBI" id="CHEBI:57540"/>
        <dbReference type="ChEBI" id="CHEBI:57945"/>
        <dbReference type="ChEBI" id="CHEBI:58856"/>
        <dbReference type="ChEBI" id="CHEBI:65111"/>
    </reaction>
    <physiologicalReaction direction="right-to-left" evidence="12">
        <dbReference type="Rhea" id="RHEA:18179"/>
    </physiologicalReaction>
</comment>
<protein>
    <recommendedName>
        <fullName evidence="4 14">Enoyl-[acyl-carrier-protein] reductase [NADH]</fullName>
        <ecNumber evidence="3 14">1.3.1.9</ecNumber>
    </recommendedName>
</protein>
<feature type="binding site" evidence="16">
    <location>
        <position position="163"/>
    </location>
    <ligand>
        <name>NAD(+)</name>
        <dbReference type="ChEBI" id="CHEBI:57540"/>
    </ligand>
</feature>
<evidence type="ECO:0000256" key="12">
    <source>
        <dbReference type="ARBA" id="ARBA00048076"/>
    </source>
</evidence>
<evidence type="ECO:0000256" key="10">
    <source>
        <dbReference type="ARBA" id="ARBA00023160"/>
    </source>
</evidence>
<feature type="binding site" evidence="15">
    <location>
        <position position="97"/>
    </location>
    <ligand>
        <name>substrate</name>
    </ligand>
</feature>
<dbReference type="EC" id="1.3.1.9" evidence="3 14"/>
<evidence type="ECO:0000256" key="2">
    <source>
        <dbReference type="ARBA" id="ARBA00009233"/>
    </source>
</evidence>
<evidence type="ECO:0000256" key="5">
    <source>
        <dbReference type="ARBA" id="ARBA00022516"/>
    </source>
</evidence>
<evidence type="ECO:0000256" key="11">
    <source>
        <dbReference type="ARBA" id="ARBA00046824"/>
    </source>
</evidence>
<evidence type="ECO:0000256" key="3">
    <source>
        <dbReference type="ARBA" id="ARBA00012996"/>
    </source>
</evidence>
<dbReference type="EMBL" id="CP106982">
    <property type="protein sequence ID" value="UYF91948.1"/>
    <property type="molecule type" value="Genomic_DNA"/>
</dbReference>
<evidence type="ECO:0000256" key="15">
    <source>
        <dbReference type="PIRSR" id="PIRSR000094-2"/>
    </source>
</evidence>
<sequence length="270" mass="28085">MGGLLEGKTILVTGIITDASIAFHTAKVAQEQGAKVVVTGFDRLRLIDRIAQRLPQPVPPALELDVQNTDHLDTLAGRVRELAPEGLDGVVHSIGFAPRSCLGSPFLDAPWTDVAVALEVSAYSYAALAKALLPVLNDGASLVGMDFDPARAVPFYNWMGVSKATLESVNRYVAKEVGGRGIRSNLVAAGPIKTLAAKAIAGDATGPGAEMNRLNEGWSAAAPIGWDVDDPTPVAKTVCTVLSDWLPGTTGSIVYVDGGFHSQVGFGAGA</sequence>
<accession>N1MB99</accession>
<dbReference type="GO" id="GO:0004318">
    <property type="term" value="F:enoyl-[acyl-carrier-protein] reductase (NADH) activity"/>
    <property type="evidence" value="ECO:0007669"/>
    <property type="project" value="UniProtKB-EC"/>
</dbReference>
<evidence type="ECO:0000256" key="16">
    <source>
        <dbReference type="PIRSR" id="PIRSR000094-3"/>
    </source>
</evidence>
<keyword evidence="9" id="KW-0443">Lipid metabolism</keyword>
<reference evidence="17" key="2">
    <citation type="submission" date="2019-10" db="EMBL/GenBank/DDBJ databases">
        <title>Draft genome sequence of Rhodococcus aetherivorans JCM 14343.</title>
        <authorList>
            <person name="Inoue D."/>
            <person name="Nakazawa M."/>
            <person name="Yamamoto N."/>
            <person name="Sei K."/>
            <person name="Ike M."/>
        </authorList>
    </citation>
    <scope>NUCLEOTIDE SEQUENCE</scope>
    <source>
        <strain evidence="17">JCM 14343</strain>
    </source>
</reference>
<evidence type="ECO:0000256" key="14">
    <source>
        <dbReference type="PIRNR" id="PIRNR000094"/>
    </source>
</evidence>
<keyword evidence="10 14" id="KW-0275">Fatty acid biosynthesis</keyword>
<dbReference type="InterPro" id="IPR036291">
    <property type="entry name" value="NAD(P)-bd_dom_sf"/>
</dbReference>
<evidence type="ECO:0000313" key="19">
    <source>
        <dbReference type="Proteomes" id="UP000325466"/>
    </source>
</evidence>
<dbReference type="GO" id="GO:0006633">
    <property type="term" value="P:fatty acid biosynthetic process"/>
    <property type="evidence" value="ECO:0007669"/>
    <property type="project" value="UniProtKB-KW"/>
</dbReference>
<evidence type="ECO:0000313" key="17">
    <source>
        <dbReference type="EMBL" id="GES38287.1"/>
    </source>
</evidence>
<evidence type="ECO:0000256" key="8">
    <source>
        <dbReference type="ARBA" id="ARBA00023027"/>
    </source>
</evidence>
<gene>
    <name evidence="18" type="primary">inhA</name>
    <name evidence="18" type="ORF">OCS65_15605</name>
    <name evidence="17" type="ORF">RAJCM14343_3547</name>
</gene>
<accession>A0A0F6VJ20</accession>
<dbReference type="Proteomes" id="UP001163947">
    <property type="component" value="Chromosome"/>
</dbReference>
<comment type="pathway">
    <text evidence="1">Lipid metabolism; mycolic acid biosynthesis.</text>
</comment>
<reference evidence="18" key="3">
    <citation type="submission" date="2022-09" db="EMBL/GenBank/DDBJ databases">
        <title>The genome sequence of Rhodococcus aetherivorans N1.</title>
        <authorList>
            <person name="Jiang W."/>
        </authorList>
    </citation>
    <scope>NUCLEOTIDE SEQUENCE</scope>
    <source>
        <strain evidence="18">N1</strain>
    </source>
</reference>
<evidence type="ECO:0000256" key="7">
    <source>
        <dbReference type="ARBA" id="ARBA00023002"/>
    </source>
</evidence>
<dbReference type="AlphaFoldDB" id="A0A059MQY3"/>
<evidence type="ECO:0000313" key="18">
    <source>
        <dbReference type="EMBL" id="UYF91948.1"/>
    </source>
</evidence>
<evidence type="ECO:0000313" key="20">
    <source>
        <dbReference type="Proteomes" id="UP001163947"/>
    </source>
</evidence>
<dbReference type="PANTHER" id="PTHR43159:SF2">
    <property type="entry name" value="ENOYL-[ACYL-CARRIER-PROTEIN] REDUCTASE [NADH], CHLOROPLASTIC"/>
    <property type="match status" value="1"/>
</dbReference>
<keyword evidence="7 14" id="KW-0560">Oxidoreductase</keyword>
<comment type="catalytic activity">
    <reaction evidence="13">
        <text>a 2,3-saturated acyl-[ACP] + NAD(+) = a (2E)-enoyl-[ACP] + NADH + H(+)</text>
        <dbReference type="Rhea" id="RHEA:10240"/>
        <dbReference type="Rhea" id="RHEA-COMP:9925"/>
        <dbReference type="Rhea" id="RHEA-COMP:9926"/>
        <dbReference type="ChEBI" id="CHEBI:15378"/>
        <dbReference type="ChEBI" id="CHEBI:57540"/>
        <dbReference type="ChEBI" id="CHEBI:57945"/>
        <dbReference type="ChEBI" id="CHEBI:78784"/>
        <dbReference type="ChEBI" id="CHEBI:78785"/>
        <dbReference type="EC" id="1.3.1.9"/>
    </reaction>
    <physiologicalReaction direction="right-to-left" evidence="13">
        <dbReference type="Rhea" id="RHEA:10242"/>
    </physiologicalReaction>
</comment>
<comment type="subunit">
    <text evidence="11">Homodimer. Homotetramer.</text>
</comment>
<comment type="similarity">
    <text evidence="2 14">Belongs to the short-chain dehydrogenases/reductases (SDR) family. FabI subfamily.</text>
</comment>
<keyword evidence="6" id="KW-0276">Fatty acid metabolism</keyword>
<proteinExistence type="inferred from homology"/>